<dbReference type="Proteomes" id="UP000218113">
    <property type="component" value="Unassembled WGS sequence"/>
</dbReference>
<name>A0A2A4TA86_9DELT</name>
<dbReference type="AlphaFoldDB" id="A0A2A4TA86"/>
<proteinExistence type="predicted"/>
<evidence type="ECO:0000256" key="3">
    <source>
        <dbReference type="ARBA" id="ARBA00022475"/>
    </source>
</evidence>
<evidence type="ECO:0000256" key="1">
    <source>
        <dbReference type="ARBA" id="ARBA00004202"/>
    </source>
</evidence>
<reference evidence="9" key="1">
    <citation type="submission" date="2017-08" db="EMBL/GenBank/DDBJ databases">
        <title>A dynamic microbial community with high functional redundancy inhabits the cold, oxic subseafloor aquifer.</title>
        <authorList>
            <person name="Tully B.J."/>
            <person name="Wheat C.G."/>
            <person name="Glazer B.T."/>
            <person name="Huber J.A."/>
        </authorList>
    </citation>
    <scope>NUCLEOTIDE SEQUENCE [LARGE SCALE GENOMIC DNA]</scope>
</reference>
<dbReference type="GO" id="GO:0005524">
    <property type="term" value="F:ATP binding"/>
    <property type="evidence" value="ECO:0007669"/>
    <property type="project" value="UniProtKB-KW"/>
</dbReference>
<evidence type="ECO:0000256" key="4">
    <source>
        <dbReference type="ARBA" id="ARBA00022741"/>
    </source>
</evidence>
<dbReference type="Pfam" id="PF00005">
    <property type="entry name" value="ABC_tran"/>
    <property type="match status" value="1"/>
</dbReference>
<dbReference type="Gene3D" id="3.40.50.300">
    <property type="entry name" value="P-loop containing nucleotide triphosphate hydrolases"/>
    <property type="match status" value="1"/>
</dbReference>
<dbReference type="InterPro" id="IPR050166">
    <property type="entry name" value="ABC_transporter_ATP-bind"/>
</dbReference>
<dbReference type="GO" id="GO:0005886">
    <property type="term" value="C:plasma membrane"/>
    <property type="evidence" value="ECO:0007669"/>
    <property type="project" value="UniProtKB-SubCell"/>
</dbReference>
<gene>
    <name evidence="8" type="ORF">COB67_02020</name>
</gene>
<dbReference type="SUPFAM" id="SSF52540">
    <property type="entry name" value="P-loop containing nucleoside triphosphate hydrolases"/>
    <property type="match status" value="1"/>
</dbReference>
<keyword evidence="5 8" id="KW-0067">ATP-binding</keyword>
<evidence type="ECO:0000259" key="7">
    <source>
        <dbReference type="PROSITE" id="PS50893"/>
    </source>
</evidence>
<dbReference type="PANTHER" id="PTHR42788">
    <property type="entry name" value="TAURINE IMPORT ATP-BINDING PROTEIN-RELATED"/>
    <property type="match status" value="1"/>
</dbReference>
<dbReference type="GO" id="GO:0016887">
    <property type="term" value="F:ATP hydrolysis activity"/>
    <property type="evidence" value="ECO:0007669"/>
    <property type="project" value="InterPro"/>
</dbReference>
<sequence length="264" mass="29755">MIHLKNITKFFHRNSVNEVLALNDISLKVEEGEFITVIGSNGAGKSTSLNCIAGSFFPDQGSLEVNGQDITRWPEYKRAKFIARVFQDPLRGTCANASIEQNMSLAKLRGKKRGLGIGVKKRDREFFREELKQLDLGLEKRLLDTAGLLSGGQRQALTMLMATMQRPEVLLLDEHTAALDPKTAAQVLDLTERIVREKKLTTLMVTHQMKDALRLGNRLIMFHRGKIIFDVKGQEKQNLTVKDLLAKFYEIQGEELSSDKMLLA</sequence>
<dbReference type="InterPro" id="IPR003593">
    <property type="entry name" value="AAA+_ATPase"/>
</dbReference>
<accession>A0A2A4TA86</accession>
<dbReference type="PANTHER" id="PTHR42788:SF7">
    <property type="entry name" value="NITRATE ABC TRANSPORTER ATP-BINDING PROTEIN"/>
    <property type="match status" value="1"/>
</dbReference>
<dbReference type="SMART" id="SM00382">
    <property type="entry name" value="AAA"/>
    <property type="match status" value="1"/>
</dbReference>
<dbReference type="PROSITE" id="PS00211">
    <property type="entry name" value="ABC_TRANSPORTER_1"/>
    <property type="match status" value="1"/>
</dbReference>
<dbReference type="PROSITE" id="PS50893">
    <property type="entry name" value="ABC_TRANSPORTER_2"/>
    <property type="match status" value="1"/>
</dbReference>
<protein>
    <submittedName>
        <fullName evidence="8">ABC transporter ATP-binding protein</fullName>
    </submittedName>
</protein>
<comment type="subcellular location">
    <subcellularLocation>
        <location evidence="1">Cell membrane</location>
        <topology evidence="1">Peripheral membrane protein</topology>
    </subcellularLocation>
</comment>
<dbReference type="EMBL" id="NVSR01000005">
    <property type="protein sequence ID" value="PCI30448.1"/>
    <property type="molecule type" value="Genomic_DNA"/>
</dbReference>
<evidence type="ECO:0000256" key="6">
    <source>
        <dbReference type="ARBA" id="ARBA00023136"/>
    </source>
</evidence>
<keyword evidence="6" id="KW-0472">Membrane</keyword>
<evidence type="ECO:0000256" key="2">
    <source>
        <dbReference type="ARBA" id="ARBA00022448"/>
    </source>
</evidence>
<dbReference type="InterPro" id="IPR003439">
    <property type="entry name" value="ABC_transporter-like_ATP-bd"/>
</dbReference>
<feature type="domain" description="ABC transporter" evidence="7">
    <location>
        <begin position="2"/>
        <end position="249"/>
    </location>
</feature>
<keyword evidence="3" id="KW-1003">Cell membrane</keyword>
<comment type="caution">
    <text evidence="8">The sequence shown here is derived from an EMBL/GenBank/DDBJ whole genome shotgun (WGS) entry which is preliminary data.</text>
</comment>
<keyword evidence="4" id="KW-0547">Nucleotide-binding</keyword>
<evidence type="ECO:0000256" key="5">
    <source>
        <dbReference type="ARBA" id="ARBA00022840"/>
    </source>
</evidence>
<evidence type="ECO:0000313" key="9">
    <source>
        <dbReference type="Proteomes" id="UP000218113"/>
    </source>
</evidence>
<organism evidence="8 9">
    <name type="scientific">SAR324 cluster bacterium</name>
    <dbReference type="NCBI Taxonomy" id="2024889"/>
    <lineage>
        <taxon>Bacteria</taxon>
        <taxon>Deltaproteobacteria</taxon>
        <taxon>SAR324 cluster</taxon>
    </lineage>
</organism>
<dbReference type="InterPro" id="IPR017871">
    <property type="entry name" value="ABC_transporter-like_CS"/>
</dbReference>
<dbReference type="InterPro" id="IPR027417">
    <property type="entry name" value="P-loop_NTPase"/>
</dbReference>
<evidence type="ECO:0000313" key="8">
    <source>
        <dbReference type="EMBL" id="PCI30448.1"/>
    </source>
</evidence>
<keyword evidence="2" id="KW-0813">Transport</keyword>